<dbReference type="AlphaFoldDB" id="E3GN59"/>
<dbReference type="Proteomes" id="UP000006873">
    <property type="component" value="Chromosome"/>
</dbReference>
<name>E3GN59_9FIRM</name>
<accession>E3GN59</accession>
<organism evidence="1 2">
    <name type="scientific">Eubacterium callanderi</name>
    <dbReference type="NCBI Taxonomy" id="53442"/>
    <lineage>
        <taxon>Bacteria</taxon>
        <taxon>Bacillati</taxon>
        <taxon>Bacillota</taxon>
        <taxon>Clostridia</taxon>
        <taxon>Eubacteriales</taxon>
        <taxon>Eubacteriaceae</taxon>
        <taxon>Eubacterium</taxon>
    </lineage>
</organism>
<evidence type="ECO:0000313" key="1">
    <source>
        <dbReference type="EMBL" id="ADO37436.1"/>
    </source>
</evidence>
<keyword evidence="2" id="KW-1185">Reference proteome</keyword>
<reference evidence="1 2" key="2">
    <citation type="journal article" date="2011" name="J. Bacteriol.">
        <title>Complete genome sequence of a carbon monoxide-utilizing acetogen, Eubacterium limosum KIST612.</title>
        <authorList>
            <person name="Roh H."/>
            <person name="Ko H.J."/>
            <person name="Kim D."/>
            <person name="Choi D.G."/>
            <person name="Park S."/>
            <person name="Kim S."/>
            <person name="Chang I.S."/>
            <person name="Choi I.G."/>
        </authorList>
    </citation>
    <scope>NUCLEOTIDE SEQUENCE [LARGE SCALE GENOMIC DNA]</scope>
    <source>
        <strain evidence="1 2">KIST612</strain>
    </source>
</reference>
<dbReference type="EMBL" id="CP002273">
    <property type="protein sequence ID" value="ADO37436.1"/>
    <property type="molecule type" value="Genomic_DNA"/>
</dbReference>
<sequence>MHQRIKKQVPDTLFQNLLRENLGRVKFLSKRLYALFNRYPFPEI</sequence>
<proteinExistence type="predicted"/>
<reference key="1">
    <citation type="submission" date="2010-09" db="EMBL/GenBank/DDBJ databases">
        <authorList>
            <person name="Roh H."/>
            <person name="Ko H.-J."/>
            <person name="Kim D."/>
            <person name="Choi D.G."/>
            <person name="Park S."/>
            <person name="Kim S."/>
            <person name="Kim K.H."/>
            <person name="Chang I.S."/>
            <person name="Choi I.-G."/>
        </authorList>
    </citation>
    <scope>NUCLEOTIDE SEQUENCE</scope>
    <source>
        <strain>KIST612</strain>
    </source>
</reference>
<dbReference type="KEGG" id="elm:ELI_2454"/>
<evidence type="ECO:0000313" key="2">
    <source>
        <dbReference type="Proteomes" id="UP000006873"/>
    </source>
</evidence>
<gene>
    <name evidence="1" type="ordered locus">ELI_2454</name>
</gene>
<dbReference type="HOGENOM" id="CLU_3216399_0_0_9"/>
<protein>
    <submittedName>
        <fullName evidence="1">Uncharacterized protein</fullName>
    </submittedName>
</protein>